<keyword evidence="6" id="KW-1185">Reference proteome</keyword>
<dbReference type="GO" id="GO:0030515">
    <property type="term" value="F:snoRNA binding"/>
    <property type="evidence" value="ECO:0007669"/>
    <property type="project" value="InterPro"/>
</dbReference>
<evidence type="ECO:0000313" key="5">
    <source>
        <dbReference type="EMBL" id="WNY23838.1"/>
    </source>
</evidence>
<dbReference type="InterPro" id="IPR002687">
    <property type="entry name" value="Nop_dom"/>
</dbReference>
<dbReference type="GO" id="GO:0031428">
    <property type="term" value="C:box C/D methylation guide snoRNP complex"/>
    <property type="evidence" value="ECO:0007669"/>
    <property type="project" value="InterPro"/>
</dbReference>
<accession>A0AA96V2D7</accession>
<protein>
    <recommendedName>
        <fullName evidence="4">Nop domain-containing protein</fullName>
    </recommendedName>
</protein>
<feature type="region of interest" description="Disordered" evidence="3">
    <location>
        <begin position="342"/>
        <end position="385"/>
    </location>
</feature>
<dbReference type="SUPFAM" id="SSF89124">
    <property type="entry name" value="Nop domain"/>
    <property type="match status" value="1"/>
</dbReference>
<feature type="compositionally biased region" description="Low complexity" evidence="3">
    <location>
        <begin position="345"/>
        <end position="385"/>
    </location>
</feature>
<dbReference type="EMBL" id="CP131059">
    <property type="protein sequence ID" value="WNY23838.1"/>
    <property type="molecule type" value="Genomic_DNA"/>
</dbReference>
<dbReference type="KEGG" id="mehf:MmiHf6_11600"/>
<comment type="similarity">
    <text evidence="1">Belongs to the NOP5/NOP56 family.</text>
</comment>
<evidence type="ECO:0000259" key="4">
    <source>
        <dbReference type="PROSITE" id="PS51358"/>
    </source>
</evidence>
<feature type="coiled-coil region" evidence="2">
    <location>
        <begin position="136"/>
        <end position="163"/>
    </location>
</feature>
<dbReference type="PROSITE" id="PS51358">
    <property type="entry name" value="NOP"/>
    <property type="match status" value="1"/>
</dbReference>
<dbReference type="Gene3D" id="1.10.287.4070">
    <property type="match status" value="2"/>
</dbReference>
<sequence length="385" mass="42413">MSDAGKKSGIFETWFGTVSYNNDDDGNFSLSEKPLISTSSELSDRLITIVSSQNPSSQVSSQNSQLSPSKFTQNIRSVSSLKSVFQNEKQKLNYREMAKEAGLAESDSEYISSLREITIQTTRKQLSASMTEDKKVMQAVEALDDLNETINHLTERLTEWYSAYYPELDLPGEAYVRFVSEIPESASQSQMGAPAAHEDLILLQSFADDILSLYERKAAVESFIEMKMKETAPNLSQIAGVVLGARLLSMAGGLKNLAAMPSGSIQVMGAEKAMVKHLRSNAPSPKHGIIFSHPALNTAPFRLRGKIARSFAAAVSLAARTDFYSGSLNPKIESDLNDKINRLKQNAQNQNAQNQNQPQSQSQNSSQNQFHNQSQSQSQNQKEAD</sequence>
<dbReference type="Proteomes" id="UP001302978">
    <property type="component" value="Chromosome"/>
</dbReference>
<reference evidence="5 6" key="1">
    <citation type="submission" date="2023-07" db="EMBL/GenBank/DDBJ databases">
        <title>Closed genoem sequence of Methanomicrococcus sp. Hf6.</title>
        <authorList>
            <person name="Poehlein A."/>
            <person name="Protasov E."/>
            <person name="Platt K."/>
            <person name="Reeh H."/>
            <person name="Daniel R."/>
            <person name="Brune A."/>
        </authorList>
    </citation>
    <scope>NUCLEOTIDE SEQUENCE [LARGE SCALE GENOMIC DNA]</scope>
    <source>
        <strain evidence="5 6">Hf6</strain>
    </source>
</reference>
<dbReference type="InterPro" id="IPR045056">
    <property type="entry name" value="Nop56/Nop58"/>
</dbReference>
<evidence type="ECO:0000256" key="2">
    <source>
        <dbReference type="SAM" id="Coils"/>
    </source>
</evidence>
<dbReference type="InterPro" id="IPR036070">
    <property type="entry name" value="Nop_dom_sf"/>
</dbReference>
<feature type="domain" description="Nop" evidence="4">
    <location>
        <begin position="231"/>
        <end position="345"/>
    </location>
</feature>
<dbReference type="InterPro" id="IPR042239">
    <property type="entry name" value="Nop_C"/>
</dbReference>
<evidence type="ECO:0000256" key="3">
    <source>
        <dbReference type="SAM" id="MobiDB-lite"/>
    </source>
</evidence>
<proteinExistence type="inferred from homology"/>
<dbReference type="Gene3D" id="1.10.246.90">
    <property type="entry name" value="Nop domain"/>
    <property type="match status" value="1"/>
</dbReference>
<dbReference type="GeneID" id="85195735"/>
<evidence type="ECO:0000313" key="6">
    <source>
        <dbReference type="Proteomes" id="UP001302978"/>
    </source>
</evidence>
<dbReference type="AlphaFoldDB" id="A0AA96V2D7"/>
<keyword evidence="2" id="KW-0175">Coiled coil</keyword>
<dbReference type="SMART" id="SM00931">
    <property type="entry name" value="NOSIC"/>
    <property type="match status" value="1"/>
</dbReference>
<dbReference type="PANTHER" id="PTHR10894:SF0">
    <property type="entry name" value="NUCLEOLAR PROTEIN 56"/>
    <property type="match status" value="1"/>
</dbReference>
<dbReference type="RefSeq" id="WP_316557004.1">
    <property type="nucleotide sequence ID" value="NZ_CP131059.1"/>
</dbReference>
<evidence type="ECO:0000256" key="1">
    <source>
        <dbReference type="ARBA" id="ARBA00009211"/>
    </source>
</evidence>
<name>A0AA96V2D7_9EURY</name>
<dbReference type="PANTHER" id="PTHR10894">
    <property type="entry name" value="NUCLEOLAR PROTEIN 5 NUCLEOLAR PROTEIN NOP5 NOP58"/>
    <property type="match status" value="1"/>
</dbReference>
<dbReference type="InterPro" id="IPR012976">
    <property type="entry name" value="NOSIC"/>
</dbReference>
<gene>
    <name evidence="5" type="ORF">MmiHf6_11600</name>
</gene>
<dbReference type="Pfam" id="PF01798">
    <property type="entry name" value="Nop"/>
    <property type="match status" value="1"/>
</dbReference>
<organism evidence="5 6">
    <name type="scientific">Methanimicrococcus hongohii</name>
    <dbReference type="NCBI Taxonomy" id="3028295"/>
    <lineage>
        <taxon>Archaea</taxon>
        <taxon>Methanobacteriati</taxon>
        <taxon>Methanobacteriota</taxon>
        <taxon>Stenosarchaea group</taxon>
        <taxon>Methanomicrobia</taxon>
        <taxon>Methanosarcinales</taxon>
        <taxon>Methanosarcinaceae</taxon>
        <taxon>Methanimicrococcus</taxon>
    </lineage>
</organism>